<feature type="region of interest" description="Disordered" evidence="1">
    <location>
        <begin position="65"/>
        <end position="112"/>
    </location>
</feature>
<dbReference type="EMBL" id="VLLG01000006">
    <property type="protein sequence ID" value="TWI82482.1"/>
    <property type="molecule type" value="Genomic_DNA"/>
</dbReference>
<organism evidence="3 4">
    <name type="scientific">Chitinophaga japonensis</name>
    <name type="common">Flexibacter japonensis</name>
    <dbReference type="NCBI Taxonomy" id="104662"/>
    <lineage>
        <taxon>Bacteria</taxon>
        <taxon>Pseudomonadati</taxon>
        <taxon>Bacteroidota</taxon>
        <taxon>Chitinophagia</taxon>
        <taxon>Chitinophagales</taxon>
        <taxon>Chitinophagaceae</taxon>
        <taxon>Chitinophaga</taxon>
    </lineage>
</organism>
<evidence type="ECO:0000256" key="1">
    <source>
        <dbReference type="SAM" id="MobiDB-lite"/>
    </source>
</evidence>
<name>A0A562SMK2_CHIJA</name>
<feature type="signal peptide" evidence="2">
    <location>
        <begin position="1"/>
        <end position="28"/>
    </location>
</feature>
<keyword evidence="4" id="KW-1185">Reference proteome</keyword>
<reference evidence="3 4" key="1">
    <citation type="journal article" date="2013" name="Stand. Genomic Sci.">
        <title>Genomic Encyclopedia of Type Strains, Phase I: The one thousand microbial genomes (KMG-I) project.</title>
        <authorList>
            <person name="Kyrpides N.C."/>
            <person name="Woyke T."/>
            <person name="Eisen J.A."/>
            <person name="Garrity G."/>
            <person name="Lilburn T.G."/>
            <person name="Beck B.J."/>
            <person name="Whitman W.B."/>
            <person name="Hugenholtz P."/>
            <person name="Klenk H.P."/>
        </authorList>
    </citation>
    <scope>NUCLEOTIDE SEQUENCE [LARGE SCALE GENOMIC DNA]</scope>
    <source>
        <strain evidence="3 4">DSM 13484</strain>
    </source>
</reference>
<evidence type="ECO:0000256" key="2">
    <source>
        <dbReference type="SAM" id="SignalP"/>
    </source>
</evidence>
<comment type="caution">
    <text evidence="3">The sequence shown here is derived from an EMBL/GenBank/DDBJ whole genome shotgun (WGS) entry which is preliminary data.</text>
</comment>
<evidence type="ECO:0000313" key="4">
    <source>
        <dbReference type="Proteomes" id="UP000316778"/>
    </source>
</evidence>
<dbReference type="Proteomes" id="UP000316778">
    <property type="component" value="Unassembled WGS sequence"/>
</dbReference>
<dbReference type="OrthoDB" id="10016593at2"/>
<evidence type="ECO:0008006" key="5">
    <source>
        <dbReference type="Google" id="ProtNLM"/>
    </source>
</evidence>
<dbReference type="RefSeq" id="WP_145718608.1">
    <property type="nucleotide sequence ID" value="NZ_BAAAFY010000006.1"/>
</dbReference>
<dbReference type="AlphaFoldDB" id="A0A562SMK2"/>
<protein>
    <recommendedName>
        <fullName evidence="5">Low-complexity protein</fullName>
    </recommendedName>
</protein>
<gene>
    <name evidence="3" type="ORF">LX66_5055</name>
</gene>
<evidence type="ECO:0000313" key="3">
    <source>
        <dbReference type="EMBL" id="TWI82482.1"/>
    </source>
</evidence>
<accession>A0A562SMK2</accession>
<feature type="chain" id="PRO_5022186791" description="Low-complexity protein" evidence="2">
    <location>
        <begin position="29"/>
        <end position="112"/>
    </location>
</feature>
<keyword evidence="2" id="KW-0732">Signal</keyword>
<proteinExistence type="predicted"/>
<feature type="compositionally biased region" description="Basic and acidic residues" evidence="1">
    <location>
        <begin position="77"/>
        <end position="104"/>
    </location>
</feature>
<sequence length="112" mass="11906">MENKKKALLTGSLLAGALMATASLQANAATDLFRFDNLGTGEAVRSRLLEGNSHARSLELNCGEKKDSTSMKKKGKEGKCGEGKCGEGKCGEKKKDKKMKKDSTAVKPKSAK</sequence>